<sequence>MKNYVVIRDFIDKFTKKLYKMGDLYDTNKERAAELQNGGFIEKEMNDSPDKILDQNANNVIDITKELSENELKELFENESSGKNRTTVLKHIESLLGSNNEPS</sequence>
<protein>
    <submittedName>
        <fullName evidence="1">Uncharacterized protein</fullName>
    </submittedName>
</protein>
<keyword evidence="2" id="KW-1185">Reference proteome</keyword>
<gene>
    <name evidence="1" type="ORF">ERL59_17340</name>
</gene>
<name>A0A6N9Q781_9BACL</name>
<dbReference type="Proteomes" id="UP000448943">
    <property type="component" value="Unassembled WGS sequence"/>
</dbReference>
<comment type="caution">
    <text evidence="1">The sequence shown here is derived from an EMBL/GenBank/DDBJ whole genome shotgun (WGS) entry which is preliminary data.</text>
</comment>
<dbReference type="EMBL" id="SIJB01000037">
    <property type="protein sequence ID" value="NBI30718.1"/>
    <property type="molecule type" value="Genomic_DNA"/>
</dbReference>
<reference evidence="1 2" key="1">
    <citation type="submission" date="2019-01" db="EMBL/GenBank/DDBJ databases">
        <title>Chengkuizengella sp. nov., isolated from deep-sea sediment of East Pacific Ocean.</title>
        <authorList>
            <person name="Yang J."/>
            <person name="Lai Q."/>
            <person name="Shao Z."/>
        </authorList>
    </citation>
    <scope>NUCLEOTIDE SEQUENCE [LARGE SCALE GENOMIC DNA]</scope>
    <source>
        <strain evidence="1 2">YPA3-1-1</strain>
    </source>
</reference>
<proteinExistence type="predicted"/>
<dbReference type="OrthoDB" id="2943524at2"/>
<dbReference type="RefSeq" id="WP_160647533.1">
    <property type="nucleotide sequence ID" value="NZ_SIJB01000037.1"/>
</dbReference>
<dbReference type="AlphaFoldDB" id="A0A6N9Q781"/>
<evidence type="ECO:0000313" key="2">
    <source>
        <dbReference type="Proteomes" id="UP000448943"/>
    </source>
</evidence>
<evidence type="ECO:0000313" key="1">
    <source>
        <dbReference type="EMBL" id="NBI30718.1"/>
    </source>
</evidence>
<accession>A0A6N9Q781</accession>
<organism evidence="1 2">
    <name type="scientific">Chengkuizengella marina</name>
    <dbReference type="NCBI Taxonomy" id="2507566"/>
    <lineage>
        <taxon>Bacteria</taxon>
        <taxon>Bacillati</taxon>
        <taxon>Bacillota</taxon>
        <taxon>Bacilli</taxon>
        <taxon>Bacillales</taxon>
        <taxon>Paenibacillaceae</taxon>
        <taxon>Chengkuizengella</taxon>
    </lineage>
</organism>